<dbReference type="GO" id="GO:0004190">
    <property type="term" value="F:aspartic-type endopeptidase activity"/>
    <property type="evidence" value="ECO:0007669"/>
    <property type="project" value="UniProtKB-KW"/>
</dbReference>
<dbReference type="InterPro" id="IPR029054">
    <property type="entry name" value="dUTPase-like"/>
</dbReference>
<dbReference type="InterPro" id="IPR034170">
    <property type="entry name" value="Retropepsin-like_cat_dom"/>
</dbReference>
<dbReference type="Proteomes" id="UP000557315">
    <property type="component" value="Unassembled WGS sequence"/>
</dbReference>
<dbReference type="InterPro" id="IPR001969">
    <property type="entry name" value="Aspartic_peptidase_AS"/>
</dbReference>
<feature type="non-terminal residue" evidence="5">
    <location>
        <position position="182"/>
    </location>
</feature>
<dbReference type="InterPro" id="IPR021109">
    <property type="entry name" value="Peptidase_aspartic_dom_sf"/>
</dbReference>
<dbReference type="Gene3D" id="2.40.70.10">
    <property type="entry name" value="Acid Proteases"/>
    <property type="match status" value="1"/>
</dbReference>
<feature type="domain" description="Peptidase A2" evidence="4">
    <location>
        <begin position="98"/>
        <end position="174"/>
    </location>
</feature>
<feature type="non-terminal residue" evidence="5">
    <location>
        <position position="1"/>
    </location>
</feature>
<dbReference type="Gene3D" id="2.70.40.10">
    <property type="match status" value="1"/>
</dbReference>
<dbReference type="AlphaFoldDB" id="A0A7K6FG68"/>
<dbReference type="PROSITE" id="PS00141">
    <property type="entry name" value="ASP_PROTEASE"/>
    <property type="match status" value="1"/>
</dbReference>
<evidence type="ECO:0000313" key="6">
    <source>
        <dbReference type="Proteomes" id="UP000557315"/>
    </source>
</evidence>
<evidence type="ECO:0000256" key="3">
    <source>
        <dbReference type="ARBA" id="ARBA00022801"/>
    </source>
</evidence>
<dbReference type="PANTHER" id="PTHR19422:SF123">
    <property type="entry name" value="RT1 CLASS I, LOCUS CE15"/>
    <property type="match status" value="1"/>
</dbReference>
<evidence type="ECO:0000313" key="5">
    <source>
        <dbReference type="EMBL" id="NWV50514.1"/>
    </source>
</evidence>
<name>A0A7K6FG68_9CORV</name>
<dbReference type="SUPFAM" id="SSF50630">
    <property type="entry name" value="Acid proteases"/>
    <property type="match status" value="1"/>
</dbReference>
<dbReference type="PANTHER" id="PTHR19422">
    <property type="entry name" value="GAG RETROVIRAL POLYPROTEIN"/>
    <property type="match status" value="1"/>
</dbReference>
<dbReference type="InterPro" id="IPR051592">
    <property type="entry name" value="HERV-K_Pro_peptidase_A2"/>
</dbReference>
<dbReference type="PROSITE" id="PS50175">
    <property type="entry name" value="ASP_PROT_RETROV"/>
    <property type="match status" value="1"/>
</dbReference>
<dbReference type="InterPro" id="IPR001995">
    <property type="entry name" value="Peptidase_A2_cat"/>
</dbReference>
<evidence type="ECO:0000259" key="4">
    <source>
        <dbReference type="PROSITE" id="PS50175"/>
    </source>
</evidence>
<dbReference type="InterPro" id="IPR036157">
    <property type="entry name" value="dUTPase-like_sf"/>
</dbReference>
<dbReference type="SUPFAM" id="SSF51283">
    <property type="entry name" value="dUTPase-like"/>
    <property type="match status" value="1"/>
</dbReference>
<organism evidence="5 6">
    <name type="scientific">Daphoenositta chrysoptera</name>
    <name type="common">varied sittella</name>
    <dbReference type="NCBI Taxonomy" id="254528"/>
    <lineage>
        <taxon>Eukaryota</taxon>
        <taxon>Metazoa</taxon>
        <taxon>Chordata</taxon>
        <taxon>Craniata</taxon>
        <taxon>Vertebrata</taxon>
        <taxon>Euteleostomi</taxon>
        <taxon>Archelosauria</taxon>
        <taxon>Archosauria</taxon>
        <taxon>Dinosauria</taxon>
        <taxon>Saurischia</taxon>
        <taxon>Theropoda</taxon>
        <taxon>Coelurosauria</taxon>
        <taxon>Aves</taxon>
        <taxon>Neognathae</taxon>
        <taxon>Neoaves</taxon>
        <taxon>Telluraves</taxon>
        <taxon>Australaves</taxon>
        <taxon>Passeriformes</taxon>
        <taxon>Corvoidea</taxon>
        <taxon>Pachycephalidae</taxon>
        <taxon>Daphoenositta</taxon>
    </lineage>
</organism>
<accession>A0A7K6FG68</accession>
<evidence type="ECO:0000256" key="1">
    <source>
        <dbReference type="ARBA" id="ARBA00022670"/>
    </source>
</evidence>
<keyword evidence="2" id="KW-0064">Aspartyl protease</keyword>
<keyword evidence="3" id="KW-0378">Hydrolase</keyword>
<dbReference type="Pfam" id="PF00692">
    <property type="entry name" value="dUTPase"/>
    <property type="match status" value="1"/>
</dbReference>
<dbReference type="InterPro" id="IPR018061">
    <property type="entry name" value="Retropepsins"/>
</dbReference>
<dbReference type="CDD" id="cd05482">
    <property type="entry name" value="HIV_retropepsin_like"/>
    <property type="match status" value="1"/>
</dbReference>
<comment type="caution">
    <text evidence="5">The sequence shown here is derived from an EMBL/GenBank/DDBJ whole genome shotgun (WGS) entry which is preliminary data.</text>
</comment>
<dbReference type="Pfam" id="PF00077">
    <property type="entry name" value="RVP"/>
    <property type="match status" value="1"/>
</dbReference>
<keyword evidence="1" id="KW-0645">Protease</keyword>
<sequence>ASMMGLFILPSVIDADYMGEIMIMAYTPFPPVKVQKGQRIAQLVPLPQLSRSVTPLLPQEREQKGFGSTGGLTLLTLDLTTRPKKQIQLHYQGQKRTLTALLDTGAETSIITPSNWPRDWPLQASTATITGVGGMTLAHKSPLLTVIIENKSTQVVFSIVQLPPTVQCLIGRDILAQLGVVL</sequence>
<dbReference type="GO" id="GO:0006508">
    <property type="term" value="P:proteolysis"/>
    <property type="evidence" value="ECO:0007669"/>
    <property type="project" value="UniProtKB-KW"/>
</dbReference>
<proteinExistence type="predicted"/>
<dbReference type="EMBL" id="VZRO01003806">
    <property type="protein sequence ID" value="NWV50514.1"/>
    <property type="molecule type" value="Genomic_DNA"/>
</dbReference>
<gene>
    <name evidence="5" type="primary">Ervk9_1</name>
    <name evidence="5" type="ORF">DAPCHR_R04477</name>
</gene>
<protein>
    <submittedName>
        <fullName evidence="5">POK9 protein</fullName>
    </submittedName>
</protein>
<reference evidence="5 6" key="1">
    <citation type="submission" date="2019-09" db="EMBL/GenBank/DDBJ databases">
        <title>Bird 10,000 Genomes (B10K) Project - Family phase.</title>
        <authorList>
            <person name="Zhang G."/>
        </authorList>
    </citation>
    <scope>NUCLEOTIDE SEQUENCE [LARGE SCALE GENOMIC DNA]</scope>
    <source>
        <strain evidence="5">B10K-DU-029-47</strain>
        <tissue evidence="5">Heart</tissue>
    </source>
</reference>
<evidence type="ECO:0000256" key="2">
    <source>
        <dbReference type="ARBA" id="ARBA00022750"/>
    </source>
</evidence>
<keyword evidence="6" id="KW-1185">Reference proteome</keyword>